<evidence type="ECO:0000256" key="6">
    <source>
        <dbReference type="ARBA" id="ARBA00023004"/>
    </source>
</evidence>
<dbReference type="InterPro" id="IPR050121">
    <property type="entry name" value="Cytochrome_P450_monoxygenase"/>
</dbReference>
<feature type="binding site" description="axial binding residue" evidence="8">
    <location>
        <position position="466"/>
    </location>
    <ligand>
        <name>heme</name>
        <dbReference type="ChEBI" id="CHEBI:30413"/>
    </ligand>
    <ligandPart>
        <name>Fe</name>
        <dbReference type="ChEBI" id="CHEBI:18248"/>
    </ligandPart>
</feature>
<comment type="cofactor">
    <cofactor evidence="1 8">
        <name>heme</name>
        <dbReference type="ChEBI" id="CHEBI:30413"/>
    </cofactor>
</comment>
<keyword evidence="4 8" id="KW-0479">Metal-binding</keyword>
<keyword evidence="3 8" id="KW-0349">Heme</keyword>
<dbReference type="PROSITE" id="PS00086">
    <property type="entry name" value="CYTOCHROME_P450"/>
    <property type="match status" value="1"/>
</dbReference>
<proteinExistence type="inferred from homology"/>
<gene>
    <name evidence="11" type="ORF">TI39_contig339g00042</name>
</gene>
<keyword evidence="7 9" id="KW-0503">Monooxygenase</keyword>
<comment type="similarity">
    <text evidence="9">Belongs to the cytochrome P450 family.</text>
</comment>
<dbReference type="Gene3D" id="1.10.630.10">
    <property type="entry name" value="Cytochrome P450"/>
    <property type="match status" value="1"/>
</dbReference>
<evidence type="ECO:0000256" key="9">
    <source>
        <dbReference type="RuleBase" id="RU000461"/>
    </source>
</evidence>
<reference evidence="11 12" key="1">
    <citation type="submission" date="2015-03" db="EMBL/GenBank/DDBJ databases">
        <title>RNA-seq based gene annotation and comparative genomics of four Zymoseptoria species reveal species-specific pathogenicity related genes and transposable element activity.</title>
        <authorList>
            <person name="Grandaubert J."/>
            <person name="Bhattacharyya A."/>
            <person name="Stukenbrock E.H."/>
        </authorList>
    </citation>
    <scope>NUCLEOTIDE SEQUENCE [LARGE SCALE GENOMIC DNA]</scope>
    <source>
        <strain evidence="11 12">Zb18110</strain>
    </source>
</reference>
<dbReference type="EMBL" id="LAFY01000331">
    <property type="protein sequence ID" value="KJY00229.1"/>
    <property type="molecule type" value="Genomic_DNA"/>
</dbReference>
<dbReference type="InterPro" id="IPR036396">
    <property type="entry name" value="Cyt_P450_sf"/>
</dbReference>
<keyword evidence="12" id="KW-1185">Reference proteome</keyword>
<comment type="pathway">
    <text evidence="2">Secondary metabolite biosynthesis.</text>
</comment>
<dbReference type="InterPro" id="IPR002401">
    <property type="entry name" value="Cyt_P450_E_grp-I"/>
</dbReference>
<feature type="transmembrane region" description="Helical" evidence="10">
    <location>
        <begin position="6"/>
        <end position="23"/>
    </location>
</feature>
<dbReference type="PRINTS" id="PR00463">
    <property type="entry name" value="EP450I"/>
</dbReference>
<keyword evidence="10" id="KW-0812">Transmembrane</keyword>
<evidence type="ECO:0000313" key="11">
    <source>
        <dbReference type="EMBL" id="KJY00229.1"/>
    </source>
</evidence>
<evidence type="ECO:0000256" key="1">
    <source>
        <dbReference type="ARBA" id="ARBA00001971"/>
    </source>
</evidence>
<dbReference type="Pfam" id="PF00067">
    <property type="entry name" value="p450"/>
    <property type="match status" value="1"/>
</dbReference>
<comment type="caution">
    <text evidence="11">The sequence shown here is derived from an EMBL/GenBank/DDBJ whole genome shotgun (WGS) entry which is preliminary data.</text>
</comment>
<dbReference type="SUPFAM" id="SSF48264">
    <property type="entry name" value="Cytochrome P450"/>
    <property type="match status" value="1"/>
</dbReference>
<accession>A0A0F4GSL0</accession>
<dbReference type="GO" id="GO:0020037">
    <property type="term" value="F:heme binding"/>
    <property type="evidence" value="ECO:0007669"/>
    <property type="project" value="InterPro"/>
</dbReference>
<dbReference type="GO" id="GO:0016705">
    <property type="term" value="F:oxidoreductase activity, acting on paired donors, with incorporation or reduction of molecular oxygen"/>
    <property type="evidence" value="ECO:0007669"/>
    <property type="project" value="InterPro"/>
</dbReference>
<dbReference type="InterPro" id="IPR001128">
    <property type="entry name" value="Cyt_P450"/>
</dbReference>
<keyword evidence="6 8" id="KW-0408">Iron</keyword>
<evidence type="ECO:0000256" key="3">
    <source>
        <dbReference type="ARBA" id="ARBA00022617"/>
    </source>
</evidence>
<sequence>MLELLTFWRAIGLVALALLIRFFQRLHFHRSLMKGLPGPPRSYLFGSLLSVGKVMVTRPSNAAPQTLLPAIRDYYNLPDVYYFDPWPMGPPVMAISNLKLYQEFVIKHSIPKHQLVAEFMENFGGQSNLVSSEGATWKRWRSVFNPGFSNSHIMSQVSSIVDVAQTFCEIMNDHAKNNTIFRMETATTKLTVDVIGKIVLDLDLNSQKGDNILADTFTSQVRWQSMGAQYQPSELWDIRRPIVQRYNNWVMSRYLKEKVQERFATRESRGKSKHVVDLALEVYLKEVKGTDSDGGNVKSLDTEFMEAVIANMKTFIFAGHDTTSTVIGCAYYYLSRNPEVLTKLRNELNDVFGPDPSTVAQQLKDEPLLLNKLDYAVAVCKETLRLMPPASTVRAAAPGYRLIDPDTGEHIPTEHMLVWPSATGIHRHPKYFPDPHTFKPSRFLPGDDTGSNTAAWIPFSKGPRNCIGQELAMIEAKIVLAMTVRTWDFVPAYDELEKLEGDGTGYPNLKTGILEEYGERMYQIQLGTAKPAEGLPCRLRFTGQ</sequence>
<keyword evidence="10" id="KW-0472">Membrane</keyword>
<dbReference type="PANTHER" id="PTHR24305">
    <property type="entry name" value="CYTOCHROME P450"/>
    <property type="match status" value="1"/>
</dbReference>
<keyword evidence="10" id="KW-1133">Transmembrane helix</keyword>
<organism evidence="11 12">
    <name type="scientific">Zymoseptoria brevis</name>
    <dbReference type="NCBI Taxonomy" id="1047168"/>
    <lineage>
        <taxon>Eukaryota</taxon>
        <taxon>Fungi</taxon>
        <taxon>Dikarya</taxon>
        <taxon>Ascomycota</taxon>
        <taxon>Pezizomycotina</taxon>
        <taxon>Dothideomycetes</taxon>
        <taxon>Dothideomycetidae</taxon>
        <taxon>Mycosphaerellales</taxon>
        <taxon>Mycosphaerellaceae</taxon>
        <taxon>Zymoseptoria</taxon>
    </lineage>
</organism>
<dbReference type="GO" id="GO:0005506">
    <property type="term" value="F:iron ion binding"/>
    <property type="evidence" value="ECO:0007669"/>
    <property type="project" value="InterPro"/>
</dbReference>
<evidence type="ECO:0000256" key="8">
    <source>
        <dbReference type="PIRSR" id="PIRSR602401-1"/>
    </source>
</evidence>
<dbReference type="GO" id="GO:0004497">
    <property type="term" value="F:monooxygenase activity"/>
    <property type="evidence" value="ECO:0007669"/>
    <property type="project" value="UniProtKB-KW"/>
</dbReference>
<dbReference type="AlphaFoldDB" id="A0A0F4GSL0"/>
<dbReference type="CDD" id="cd11051">
    <property type="entry name" value="CYP59-like"/>
    <property type="match status" value="1"/>
</dbReference>
<evidence type="ECO:0000256" key="4">
    <source>
        <dbReference type="ARBA" id="ARBA00022723"/>
    </source>
</evidence>
<keyword evidence="5 9" id="KW-0560">Oxidoreductase</keyword>
<evidence type="ECO:0000256" key="5">
    <source>
        <dbReference type="ARBA" id="ARBA00023002"/>
    </source>
</evidence>
<evidence type="ECO:0000256" key="7">
    <source>
        <dbReference type="ARBA" id="ARBA00023033"/>
    </source>
</evidence>
<protein>
    <submittedName>
        <fullName evidence="11">Cytochrome P450 monooxygenase like protein</fullName>
    </submittedName>
</protein>
<evidence type="ECO:0000256" key="10">
    <source>
        <dbReference type="SAM" id="Phobius"/>
    </source>
</evidence>
<dbReference type="InterPro" id="IPR017972">
    <property type="entry name" value="Cyt_P450_CS"/>
</dbReference>
<dbReference type="OrthoDB" id="10029320at2759"/>
<dbReference type="Proteomes" id="UP000033647">
    <property type="component" value="Unassembled WGS sequence"/>
</dbReference>
<evidence type="ECO:0000256" key="2">
    <source>
        <dbReference type="ARBA" id="ARBA00005179"/>
    </source>
</evidence>
<name>A0A0F4GSL0_9PEZI</name>
<dbReference type="PRINTS" id="PR00385">
    <property type="entry name" value="P450"/>
</dbReference>
<evidence type="ECO:0000313" key="12">
    <source>
        <dbReference type="Proteomes" id="UP000033647"/>
    </source>
</evidence>
<dbReference type="PANTHER" id="PTHR24305:SF107">
    <property type="entry name" value="P450, PUTATIVE (EUROFUNG)-RELATED"/>
    <property type="match status" value="1"/>
</dbReference>
<dbReference type="STRING" id="1047168.A0A0F4GSL0"/>